<evidence type="ECO:0000256" key="1">
    <source>
        <dbReference type="SAM" id="MobiDB-lite"/>
    </source>
</evidence>
<feature type="region of interest" description="Disordered" evidence="1">
    <location>
        <begin position="219"/>
        <end position="367"/>
    </location>
</feature>
<feature type="compositionally biased region" description="Polar residues" evidence="1">
    <location>
        <begin position="147"/>
        <end position="185"/>
    </location>
</feature>
<reference evidence="2" key="2">
    <citation type="submission" date="2023-05" db="EMBL/GenBank/DDBJ databases">
        <authorList>
            <consortium name="Lawrence Berkeley National Laboratory"/>
            <person name="Steindorff A."/>
            <person name="Hensen N."/>
            <person name="Bonometti L."/>
            <person name="Westerberg I."/>
            <person name="Brannstrom I.O."/>
            <person name="Guillou S."/>
            <person name="Cros-Aarteil S."/>
            <person name="Calhoun S."/>
            <person name="Haridas S."/>
            <person name="Kuo A."/>
            <person name="Mondo S."/>
            <person name="Pangilinan J."/>
            <person name="Riley R."/>
            <person name="Labutti K."/>
            <person name="Andreopoulos B."/>
            <person name="Lipzen A."/>
            <person name="Chen C."/>
            <person name="Yanf M."/>
            <person name="Daum C."/>
            <person name="Ng V."/>
            <person name="Clum A."/>
            <person name="Ohm R."/>
            <person name="Martin F."/>
            <person name="Silar P."/>
            <person name="Natvig D."/>
            <person name="Lalanne C."/>
            <person name="Gautier V."/>
            <person name="Ament-Velasquez S.L."/>
            <person name="Kruys A."/>
            <person name="Hutchinson M.I."/>
            <person name="Powell A.J."/>
            <person name="Barry K."/>
            <person name="Miller A.N."/>
            <person name="Grigoriev I.V."/>
            <person name="Debuchy R."/>
            <person name="Gladieux P."/>
            <person name="Thoren M.H."/>
            <person name="Johannesson H."/>
        </authorList>
    </citation>
    <scope>NUCLEOTIDE SEQUENCE</scope>
    <source>
        <strain evidence="2">CBS 731.68</strain>
    </source>
</reference>
<protein>
    <submittedName>
        <fullName evidence="2">Uncharacterized protein</fullName>
    </submittedName>
</protein>
<feature type="region of interest" description="Disordered" evidence="1">
    <location>
        <begin position="130"/>
        <end position="189"/>
    </location>
</feature>
<dbReference type="GeneID" id="87828132"/>
<proteinExistence type="predicted"/>
<comment type="caution">
    <text evidence="2">The sequence shown here is derived from an EMBL/GenBank/DDBJ whole genome shotgun (WGS) entry which is preliminary data.</text>
</comment>
<feature type="compositionally biased region" description="Acidic residues" evidence="1">
    <location>
        <begin position="290"/>
        <end position="306"/>
    </location>
</feature>
<feature type="compositionally biased region" description="Pro residues" evidence="1">
    <location>
        <begin position="133"/>
        <end position="146"/>
    </location>
</feature>
<feature type="compositionally biased region" description="Polar residues" evidence="1">
    <location>
        <begin position="342"/>
        <end position="356"/>
    </location>
</feature>
<reference evidence="2" key="1">
    <citation type="journal article" date="2023" name="Mol. Phylogenet. Evol.">
        <title>Genome-scale phylogeny and comparative genomics of the fungal order Sordariales.</title>
        <authorList>
            <person name="Hensen N."/>
            <person name="Bonometti L."/>
            <person name="Westerberg I."/>
            <person name="Brannstrom I.O."/>
            <person name="Guillou S."/>
            <person name="Cros-Aarteil S."/>
            <person name="Calhoun S."/>
            <person name="Haridas S."/>
            <person name="Kuo A."/>
            <person name="Mondo S."/>
            <person name="Pangilinan J."/>
            <person name="Riley R."/>
            <person name="LaButti K."/>
            <person name="Andreopoulos B."/>
            <person name="Lipzen A."/>
            <person name="Chen C."/>
            <person name="Yan M."/>
            <person name="Daum C."/>
            <person name="Ng V."/>
            <person name="Clum A."/>
            <person name="Steindorff A."/>
            <person name="Ohm R.A."/>
            <person name="Martin F."/>
            <person name="Silar P."/>
            <person name="Natvig D.O."/>
            <person name="Lalanne C."/>
            <person name="Gautier V."/>
            <person name="Ament-Velasquez S.L."/>
            <person name="Kruys A."/>
            <person name="Hutchinson M.I."/>
            <person name="Powell A.J."/>
            <person name="Barry K."/>
            <person name="Miller A.N."/>
            <person name="Grigoriev I.V."/>
            <person name="Debuchy R."/>
            <person name="Gladieux P."/>
            <person name="Hiltunen Thoren M."/>
            <person name="Johannesson H."/>
        </authorList>
    </citation>
    <scope>NUCLEOTIDE SEQUENCE</scope>
    <source>
        <strain evidence="2">CBS 731.68</strain>
    </source>
</reference>
<keyword evidence="3" id="KW-1185">Reference proteome</keyword>
<gene>
    <name evidence="2" type="ORF">N657DRAFT_635738</name>
</gene>
<feature type="compositionally biased region" description="Basic and acidic residues" evidence="1">
    <location>
        <begin position="239"/>
        <end position="248"/>
    </location>
</feature>
<dbReference type="EMBL" id="MU853233">
    <property type="protein sequence ID" value="KAK4121724.1"/>
    <property type="molecule type" value="Genomic_DNA"/>
</dbReference>
<feature type="compositionally biased region" description="Low complexity" evidence="1">
    <location>
        <begin position="253"/>
        <end position="264"/>
    </location>
</feature>
<accession>A0AAN6TWC9</accession>
<evidence type="ECO:0000313" key="3">
    <source>
        <dbReference type="Proteomes" id="UP001302602"/>
    </source>
</evidence>
<dbReference type="AlphaFoldDB" id="A0AAN6TWC9"/>
<feature type="compositionally biased region" description="Basic and acidic residues" evidence="1">
    <location>
        <begin position="265"/>
        <end position="275"/>
    </location>
</feature>
<dbReference type="Proteomes" id="UP001302602">
    <property type="component" value="Unassembled WGS sequence"/>
</dbReference>
<evidence type="ECO:0000313" key="2">
    <source>
        <dbReference type="EMBL" id="KAK4121724.1"/>
    </source>
</evidence>
<feature type="region of interest" description="Disordered" evidence="1">
    <location>
        <begin position="1"/>
        <end position="21"/>
    </location>
</feature>
<dbReference type="RefSeq" id="XP_062645495.1">
    <property type="nucleotide sequence ID" value="XM_062791363.1"/>
</dbReference>
<sequence length="367" mass="40984">MSPTTPRSPSRHQPTSPPSNYMQAVQSLDARPLAELHNEYSYLVHDLQKQGDRATRLFHRYAAVDARLAEAQTASEAKRCKREASLIKTKIAESTQQEKLILLRLGQMHVELQTRNRWMTVHHQQPVLHLPPLVYPPPPPAAPPAPTLSQGQDQAPCNRLSSCQEQKGSRNNSTTEWPSDSNSCGSPPLQPPSFVLSPLSPCFTPGAVVFSEDIWSRASKTSSAGKQMPIESVDGEAEEQQRDEEIRASHQLPGPATARTAGATHGEKQPQKAEEDTNPGFPEKDIHEDQEQEPEPEQEEDDEEPWMTELRRVSLYSPLSSSLRARNSDKRMSLPYFKSLWPPSSRSRRGSFQSTAGLRETVLTYLG</sequence>
<organism evidence="2 3">
    <name type="scientific">Parathielavia appendiculata</name>
    <dbReference type="NCBI Taxonomy" id="2587402"/>
    <lineage>
        <taxon>Eukaryota</taxon>
        <taxon>Fungi</taxon>
        <taxon>Dikarya</taxon>
        <taxon>Ascomycota</taxon>
        <taxon>Pezizomycotina</taxon>
        <taxon>Sordariomycetes</taxon>
        <taxon>Sordariomycetidae</taxon>
        <taxon>Sordariales</taxon>
        <taxon>Chaetomiaceae</taxon>
        <taxon>Parathielavia</taxon>
    </lineage>
</organism>
<name>A0AAN6TWC9_9PEZI</name>